<sequence>MSVLDKAKYVLLCFNYFKGITPPIHLFLKTCLVGNMAKNLLKLLLVITRLLYLYLGRFTDPLRFQFISIKTDKNN</sequence>
<reference evidence="1" key="1">
    <citation type="journal article" date="2021" name="Environ. Microbiol.">
        <title>New insights into the diversity and evolution of the archaeal mobilome from three complete genomes of Saccharolobus shibatae.</title>
        <authorList>
            <person name="Medvedeva S."/>
            <person name="Brandt D."/>
            <person name="Cvirkaite-Krupovic V."/>
            <person name="Liu Y."/>
            <person name="Severinov K."/>
            <person name="Ishino S."/>
            <person name="Ishino Y."/>
            <person name="Prangishvili D."/>
            <person name="Kalinowski J."/>
            <person name="Krupovic M."/>
        </authorList>
    </citation>
    <scope>NUCLEOTIDE SEQUENCE</scope>
    <source>
        <strain evidence="1">BEU9</strain>
    </source>
</reference>
<organism evidence="1 2">
    <name type="scientific">Saccharolobus shibatae</name>
    <dbReference type="NCBI Taxonomy" id="2286"/>
    <lineage>
        <taxon>Archaea</taxon>
        <taxon>Thermoproteota</taxon>
        <taxon>Thermoprotei</taxon>
        <taxon>Sulfolobales</taxon>
        <taxon>Sulfolobaceae</taxon>
        <taxon>Saccharolobus</taxon>
    </lineage>
</organism>
<gene>
    <name evidence="1" type="ORF">J5U21_01524</name>
</gene>
<evidence type="ECO:0000313" key="2">
    <source>
        <dbReference type="Proteomes" id="UP000693941"/>
    </source>
</evidence>
<dbReference type="EMBL" id="CP077715">
    <property type="protein sequence ID" value="QXJ31873.1"/>
    <property type="molecule type" value="Genomic_DNA"/>
</dbReference>
<dbReference type="AlphaFoldDB" id="A0A8F5GW71"/>
<dbReference type="Proteomes" id="UP000693941">
    <property type="component" value="Chromosome"/>
</dbReference>
<accession>A0A8F5GW71</accession>
<protein>
    <submittedName>
        <fullName evidence="1">Uncharacterized protein</fullName>
    </submittedName>
</protein>
<proteinExistence type="predicted"/>
<evidence type="ECO:0000313" key="1">
    <source>
        <dbReference type="EMBL" id="QXJ31873.1"/>
    </source>
</evidence>
<name>A0A8F5GW71_9CREN</name>